<evidence type="ECO:0008006" key="5">
    <source>
        <dbReference type="Google" id="ProtNLM"/>
    </source>
</evidence>
<dbReference type="KEGG" id="dra:DR_2219"/>
<dbReference type="InParanoid" id="Q9RSA7"/>
<dbReference type="InterPro" id="IPR039480">
    <property type="entry name" value="C-C_Bond_Lyase-like"/>
</dbReference>
<dbReference type="Gene3D" id="3.20.20.60">
    <property type="entry name" value="Phosphoenolpyruvate-binding domains"/>
    <property type="match status" value="1"/>
</dbReference>
<evidence type="ECO:0000313" key="4">
    <source>
        <dbReference type="Proteomes" id="UP000002524"/>
    </source>
</evidence>
<dbReference type="GeneID" id="69518468"/>
<dbReference type="Pfam" id="PF15617">
    <property type="entry name" value="C-C_Bond_Lyase"/>
    <property type="match status" value="1"/>
</dbReference>
<dbReference type="PIRSF" id="PIRSF015582">
    <property type="entry name" value="Cit_lyase_B"/>
    <property type="match status" value="1"/>
</dbReference>
<name>Q9RSA7_DEIRA</name>
<dbReference type="SUPFAM" id="SSF51621">
    <property type="entry name" value="Phosphoenolpyruvate/pyruvate domain"/>
    <property type="match status" value="1"/>
</dbReference>
<protein>
    <recommendedName>
        <fullName evidence="5">ATP/GTP-binding protein</fullName>
    </recommendedName>
</protein>
<keyword evidence="1 2" id="KW-0460">Magnesium</keyword>
<dbReference type="InterPro" id="IPR015813">
    <property type="entry name" value="Pyrv/PenolPyrv_kinase-like_dom"/>
</dbReference>
<evidence type="ECO:0000313" key="3">
    <source>
        <dbReference type="EMBL" id="AAF11768.1"/>
    </source>
</evidence>
<organism evidence="3 4">
    <name type="scientific">Deinococcus radiodurans (strain ATCC 13939 / DSM 20539 / JCM 16871 / CCUG 27074 / LMG 4051 / NBRC 15346 / NCIMB 9279 / VKM B-1422 / R1)</name>
    <dbReference type="NCBI Taxonomy" id="243230"/>
    <lineage>
        <taxon>Bacteria</taxon>
        <taxon>Thermotogati</taxon>
        <taxon>Deinococcota</taxon>
        <taxon>Deinococci</taxon>
        <taxon>Deinococcales</taxon>
        <taxon>Deinococcaceae</taxon>
        <taxon>Deinococcus</taxon>
    </lineage>
</organism>
<dbReference type="InterPro" id="IPR040442">
    <property type="entry name" value="Pyrv_kinase-like_dom_sf"/>
</dbReference>
<accession>Q9RSA7</accession>
<dbReference type="STRING" id="243230.DR_2219"/>
<dbReference type="HOGENOM" id="CLU_062194_1_0_0"/>
<evidence type="ECO:0000256" key="2">
    <source>
        <dbReference type="PIRSR" id="PIRSR015582-2"/>
    </source>
</evidence>
<keyword evidence="4" id="KW-1185">Reference proteome</keyword>
<dbReference type="eggNOG" id="COG2301">
    <property type="taxonomic scope" value="Bacteria"/>
</dbReference>
<dbReference type="AlphaFoldDB" id="Q9RSA7"/>
<keyword evidence="2" id="KW-0479">Metal-binding</keyword>
<evidence type="ECO:0000256" key="1">
    <source>
        <dbReference type="ARBA" id="ARBA00022842"/>
    </source>
</evidence>
<dbReference type="PATRIC" id="fig|243230.17.peg.2447"/>
<proteinExistence type="predicted"/>
<feature type="binding site" evidence="2">
    <location>
        <position position="167"/>
    </location>
    <ligand>
        <name>Mg(2+)</name>
        <dbReference type="ChEBI" id="CHEBI:18420"/>
    </ligand>
</feature>
<dbReference type="InterPro" id="IPR011206">
    <property type="entry name" value="Citrate_lyase_beta/mcl1/mcl2"/>
</dbReference>
<dbReference type="OrthoDB" id="9786940at2"/>
<dbReference type="PaxDb" id="243230-DR_2219"/>
<dbReference type="GO" id="GO:0003824">
    <property type="term" value="F:catalytic activity"/>
    <property type="evidence" value="ECO:0007669"/>
    <property type="project" value="InterPro"/>
</dbReference>
<gene>
    <name evidence="3" type="ordered locus">DR_2219</name>
</gene>
<dbReference type="RefSeq" id="WP_010888849.1">
    <property type="nucleotide sequence ID" value="NC_001263.1"/>
</dbReference>
<dbReference type="Proteomes" id="UP000002524">
    <property type="component" value="Chromosome 1"/>
</dbReference>
<dbReference type="EnsemblBacteria" id="AAF11768">
    <property type="protein sequence ID" value="AAF11768"/>
    <property type="gene ID" value="DR_2219"/>
</dbReference>
<dbReference type="PANTHER" id="PTHR11105:SF0">
    <property type="entry name" value="CITRAMALYL-COA LYASE, MITOCHONDRIAL"/>
    <property type="match status" value="1"/>
</dbReference>
<reference evidence="3 4" key="1">
    <citation type="journal article" date="1999" name="Science">
        <title>Genome sequence of the radioresistant bacterium Deinococcus radiodurans R1.</title>
        <authorList>
            <person name="White O."/>
            <person name="Eisen J.A."/>
            <person name="Heidelberg J.F."/>
            <person name="Hickey E.K."/>
            <person name="Peterson J.D."/>
            <person name="Dodson R.J."/>
            <person name="Haft D.H."/>
            <person name="Gwinn M.L."/>
            <person name="Nelson W.C."/>
            <person name="Richardson D.L."/>
            <person name="Moffat K.S."/>
            <person name="Qin H."/>
            <person name="Jiang L."/>
            <person name="Pamphile W."/>
            <person name="Crosby M."/>
            <person name="Shen M."/>
            <person name="Vamathevan J.J."/>
            <person name="Lam P."/>
            <person name="McDonald L."/>
            <person name="Utterback T."/>
            <person name="Zalewski C."/>
            <person name="Makarova K.S."/>
            <person name="Aravind L."/>
            <person name="Daly M.J."/>
            <person name="Minton K.W."/>
            <person name="Fleischmann R.D."/>
            <person name="Ketchum K.A."/>
            <person name="Nelson K.E."/>
            <person name="Salzberg S."/>
            <person name="Smith H.O."/>
            <person name="Venter J.C."/>
            <person name="Fraser C.M."/>
        </authorList>
    </citation>
    <scope>NUCLEOTIDE SEQUENCE [LARGE SCALE GENOMIC DNA]</scope>
    <source>
        <strain evidence="4">ATCC 13939 / DSM 20539 / JCM 16871 / LMG 4051 / NBRC 15346 / NCIMB 9279 / R1 / VKM B-1422</strain>
    </source>
</reference>
<dbReference type="EMBL" id="AE000513">
    <property type="protein sequence ID" value="AAF11768.1"/>
    <property type="molecule type" value="Genomic_DNA"/>
</dbReference>
<dbReference type="InterPro" id="IPR040186">
    <property type="entry name" value="Citramalyl-CoA_lyase"/>
</dbReference>
<dbReference type="PIR" id="B75302">
    <property type="entry name" value="B75302"/>
</dbReference>
<dbReference type="PANTHER" id="PTHR11105">
    <property type="entry name" value="CITRATE LYASE SUBUNIT BETA-RELATED"/>
    <property type="match status" value="1"/>
</dbReference>
<dbReference type="GO" id="GO:0046872">
    <property type="term" value="F:metal ion binding"/>
    <property type="evidence" value="ECO:0007669"/>
    <property type="project" value="UniProtKB-KW"/>
</dbReference>
<sequence>MTPLPPAPLSPWQLGASLYAPATRPDLVALGSGKHANLTSLIYCTEDAVREADVPLALDNLRRALPQLPLTGGPLRFIRARNPEVLAHLLTMNLNAVTGFVLPKIHDGNLGEYLRLLERSGLDHLKVMPTLETREALSETRMTLLRDLIFMEGWQSRVLSLRIGGNDLLNALGVRRAPGRTLYEGPLERTVSMLVGVFKPYGLSLSSPVYEVYSDPGTLAREVQQDLEYGLCGKTIIHPAQLPVVLEGYRVPETELLEARAILAPDAPAVFTMHGRMCEPATHTRWAQDILTRAELYGVSLVPEAEALHF</sequence>